<accession>A0ACB9SDK6</accession>
<keyword evidence="2" id="KW-1185">Reference proteome</keyword>
<evidence type="ECO:0000313" key="2">
    <source>
        <dbReference type="Proteomes" id="UP001057402"/>
    </source>
</evidence>
<dbReference type="Proteomes" id="UP001057402">
    <property type="component" value="Chromosome 1"/>
</dbReference>
<gene>
    <name evidence="1" type="ORF">MLD38_001052</name>
</gene>
<reference evidence="2" key="1">
    <citation type="journal article" date="2023" name="Front. Plant Sci.">
        <title>Chromosomal-level genome assembly of Melastoma candidum provides insights into trichome evolution.</title>
        <authorList>
            <person name="Zhong Y."/>
            <person name="Wu W."/>
            <person name="Sun C."/>
            <person name="Zou P."/>
            <person name="Liu Y."/>
            <person name="Dai S."/>
            <person name="Zhou R."/>
        </authorList>
    </citation>
    <scope>NUCLEOTIDE SEQUENCE [LARGE SCALE GENOMIC DNA]</scope>
</reference>
<organism evidence="1 2">
    <name type="scientific">Melastoma candidum</name>
    <dbReference type="NCBI Taxonomy" id="119954"/>
    <lineage>
        <taxon>Eukaryota</taxon>
        <taxon>Viridiplantae</taxon>
        <taxon>Streptophyta</taxon>
        <taxon>Embryophyta</taxon>
        <taxon>Tracheophyta</taxon>
        <taxon>Spermatophyta</taxon>
        <taxon>Magnoliopsida</taxon>
        <taxon>eudicotyledons</taxon>
        <taxon>Gunneridae</taxon>
        <taxon>Pentapetalae</taxon>
        <taxon>rosids</taxon>
        <taxon>malvids</taxon>
        <taxon>Myrtales</taxon>
        <taxon>Melastomataceae</taxon>
        <taxon>Melastomatoideae</taxon>
        <taxon>Melastomateae</taxon>
        <taxon>Melastoma</taxon>
    </lineage>
</organism>
<protein>
    <submittedName>
        <fullName evidence="1">Uncharacterized protein</fullName>
    </submittedName>
</protein>
<name>A0ACB9SDK6_9MYRT</name>
<comment type="caution">
    <text evidence="1">The sequence shown here is derived from an EMBL/GenBank/DDBJ whole genome shotgun (WGS) entry which is preliminary data.</text>
</comment>
<dbReference type="EMBL" id="CM042880">
    <property type="protein sequence ID" value="KAI4388748.1"/>
    <property type="molecule type" value="Genomic_DNA"/>
</dbReference>
<proteinExistence type="predicted"/>
<sequence>MMSSLEVSDHPPTTSKTLPPPASLKAATGEGGANGVVLEAGSVISRRPPPALHLLPAVSWRRFLSRSFSLELPRRLASRR</sequence>
<evidence type="ECO:0000313" key="1">
    <source>
        <dbReference type="EMBL" id="KAI4388748.1"/>
    </source>
</evidence>